<keyword evidence="3" id="KW-1185">Reference proteome</keyword>
<organism evidence="2 3">
    <name type="scientific">Penicillium steckii</name>
    <dbReference type="NCBI Taxonomy" id="303698"/>
    <lineage>
        <taxon>Eukaryota</taxon>
        <taxon>Fungi</taxon>
        <taxon>Dikarya</taxon>
        <taxon>Ascomycota</taxon>
        <taxon>Pezizomycotina</taxon>
        <taxon>Eurotiomycetes</taxon>
        <taxon>Eurotiomycetidae</taxon>
        <taxon>Eurotiales</taxon>
        <taxon>Aspergillaceae</taxon>
        <taxon>Penicillium</taxon>
    </lineage>
</organism>
<feature type="region of interest" description="Disordered" evidence="1">
    <location>
        <begin position="1"/>
        <end position="154"/>
    </location>
</feature>
<accession>A0A1V6TU53</accession>
<evidence type="ECO:0000256" key="1">
    <source>
        <dbReference type="SAM" id="MobiDB-lite"/>
    </source>
</evidence>
<protein>
    <submittedName>
        <fullName evidence="2">Uncharacterized protein</fullName>
    </submittedName>
</protein>
<evidence type="ECO:0000313" key="3">
    <source>
        <dbReference type="Proteomes" id="UP000191285"/>
    </source>
</evidence>
<gene>
    <name evidence="2" type="ORF">PENSTE_c002G00664</name>
</gene>
<sequence>MGNLCCTPVPSGGRKDHRNVSDEELAVLPSSARPSGRLPSTVDTHSKLRKVRSTSPPPKKNSSKLTVRGASLVAEKAAQKKYSSTSSAANRAHENAQMRTAYWVDSQKQAKKKDRVMSFPGKPEDTREHRRPHSTQAVEVYPSKEKAPAGAEWI</sequence>
<dbReference type="EMBL" id="MLKD01000002">
    <property type="protein sequence ID" value="OQE29925.1"/>
    <property type="molecule type" value="Genomic_DNA"/>
</dbReference>
<evidence type="ECO:0000313" key="2">
    <source>
        <dbReference type="EMBL" id="OQE29925.1"/>
    </source>
</evidence>
<dbReference type="Proteomes" id="UP000191285">
    <property type="component" value="Unassembled WGS sequence"/>
</dbReference>
<proteinExistence type="predicted"/>
<dbReference type="AlphaFoldDB" id="A0A1V6TU53"/>
<reference evidence="3" key="1">
    <citation type="journal article" date="2017" name="Nat. Microbiol.">
        <title>Global analysis of biosynthetic gene clusters reveals vast potential of secondary metabolite production in Penicillium species.</title>
        <authorList>
            <person name="Nielsen J.C."/>
            <person name="Grijseels S."/>
            <person name="Prigent S."/>
            <person name="Ji B."/>
            <person name="Dainat J."/>
            <person name="Nielsen K.F."/>
            <person name="Frisvad J.C."/>
            <person name="Workman M."/>
            <person name="Nielsen J."/>
        </authorList>
    </citation>
    <scope>NUCLEOTIDE SEQUENCE [LARGE SCALE GENOMIC DNA]</scope>
    <source>
        <strain evidence="3">IBT 24891</strain>
    </source>
</reference>
<name>A0A1V6TU53_9EURO</name>
<comment type="caution">
    <text evidence="2">The sequence shown here is derived from an EMBL/GenBank/DDBJ whole genome shotgun (WGS) entry which is preliminary data.</text>
</comment>